<evidence type="ECO:0000256" key="3">
    <source>
        <dbReference type="SAM" id="MobiDB-lite"/>
    </source>
</evidence>
<organism evidence="5 6">
    <name type="scientific">Powellomyces hirtus</name>
    <dbReference type="NCBI Taxonomy" id="109895"/>
    <lineage>
        <taxon>Eukaryota</taxon>
        <taxon>Fungi</taxon>
        <taxon>Fungi incertae sedis</taxon>
        <taxon>Chytridiomycota</taxon>
        <taxon>Chytridiomycota incertae sedis</taxon>
        <taxon>Chytridiomycetes</taxon>
        <taxon>Spizellomycetales</taxon>
        <taxon>Powellomycetaceae</taxon>
        <taxon>Powellomyces</taxon>
    </lineage>
</organism>
<dbReference type="InterPro" id="IPR038499">
    <property type="entry name" value="BRO1_sf"/>
</dbReference>
<dbReference type="PROSITE" id="PS51180">
    <property type="entry name" value="BRO1"/>
    <property type="match status" value="1"/>
</dbReference>
<feature type="region of interest" description="Disordered" evidence="3">
    <location>
        <begin position="1081"/>
        <end position="1116"/>
    </location>
</feature>
<feature type="compositionally biased region" description="Low complexity" evidence="3">
    <location>
        <begin position="139"/>
        <end position="151"/>
    </location>
</feature>
<feature type="region of interest" description="Disordered" evidence="3">
    <location>
        <begin position="878"/>
        <end position="904"/>
    </location>
</feature>
<feature type="region of interest" description="Disordered" evidence="3">
    <location>
        <begin position="1429"/>
        <end position="1502"/>
    </location>
</feature>
<evidence type="ECO:0000313" key="6">
    <source>
        <dbReference type="Proteomes" id="UP000318582"/>
    </source>
</evidence>
<evidence type="ECO:0000256" key="1">
    <source>
        <dbReference type="ARBA" id="ARBA00041284"/>
    </source>
</evidence>
<dbReference type="InterPro" id="IPR004328">
    <property type="entry name" value="BRO1_dom"/>
</dbReference>
<feature type="region of interest" description="Disordered" evidence="3">
    <location>
        <begin position="1515"/>
        <end position="1548"/>
    </location>
</feature>
<feature type="region of interest" description="Disordered" evidence="3">
    <location>
        <begin position="1598"/>
        <end position="1680"/>
    </location>
</feature>
<dbReference type="SMART" id="SM01041">
    <property type="entry name" value="BRO1"/>
    <property type="match status" value="1"/>
</dbReference>
<feature type="compositionally biased region" description="Basic and acidic residues" evidence="3">
    <location>
        <begin position="964"/>
        <end position="974"/>
    </location>
</feature>
<dbReference type="PANTHER" id="PTHR23030">
    <property type="entry name" value="PCD6 INTERACTING PROTEIN-RELATED"/>
    <property type="match status" value="1"/>
</dbReference>
<evidence type="ECO:0000259" key="4">
    <source>
        <dbReference type="PROSITE" id="PS51180"/>
    </source>
</evidence>
<dbReference type="Proteomes" id="UP000318582">
    <property type="component" value="Unassembled WGS sequence"/>
</dbReference>
<sequence length="1743" mass="192821">MLRSDNATIESVIHPSFSRFFEAPYSDHIPFQDGPEISFNGEVSTFIAVPVKRNDRLLSSNIGNPAAPGTFMSLLRTMGKNPGPGGPVGGLKTTSMRYLDFKRALLPSMLAAVRNMHPEIRNERLPGSDVDRISEIGNPSRPQSRSVSQQRSRAELDLHTSPVALPELIATGLDDADETASNHLAGNEAEREEERVRGQLLRATGLLLPTETQWYLLNELRIHAGAPERSESGIERLSHYYAQLLHLEPKFPFETDEIQMNFLWYEGFFPDRKVVTNCIQYEKAAVLFNVAAVYTTLATSQSLWTPDGKKKAAGAGVLLHIRDRLCARFKPKLDKGSDLSEPTLTAAAEIMLAQAMECFYEKATDTRASSAVTAKIAAQTSDFYEVAARAAKQPTKIGNYRFPERWTNHIKAKTYLFSAIAHMHTAPASAAEAAVGERIARVSVARELAEKAAKCSKENGGPLHELVQGHTKIITTAHSFLVHANFERHHHPTYDDRLLPPLRRPLESLVNAIPLEQSITDPRSFTDIFYAIMSPTNHVGVKQILDDCGGKIETGRSELMSCVVDIDCKLATLGLSFATGTSTVADPADTGPTSAGLSSHELQSRANFFLDEMRSCTSDEDAFSGGDMINCFNKLVTIAEGNVKESFDILNHLPSSATSSHVSALRTIAISCNTRVMESSAHLADLKRKWESGIGDVAAYTEDEIRNILPFGLTGLLQPDQDDQPHIEAARKERDMVLRKLEGLRRMCEEHITDIERLNRPGKLSDESNATSTAISIDVHSAIQSRHEQLRVVEEALKMVRREKDNLLNKAEHLSSVITIASQGRMDATRSRQVIEKLLTAMSRYREWRTKLEDELQRGLKVREDSCRLLVRFLTLPRDPPEAPGSGDSNELEIRPPPEGVQRDPLFSQLLHENSMGLSAESAQSAKDRAGSPLPYNPEVSTAASLTRLVELRSALSASGIHPKAAEQRSDKPRLSGMPPLKIGQSSDVERLENEWKCLFESQKETLAQLLIEKAESDLNLSRIQEQLQIQQIQHQSQQSKNVPQQHANTLAEIPVDKPPYHPLNSTQRNKPHFGTVRRKPAFPSSGIIKPTPVAGQDVKGKKPENAAFKPGASVGTSGAEKLRQILRFVGVKRDSQNSMLGGGGASSQALNPESRKSSYATAYEGNRVFSTASRTMGNTERPYQEQAGPSVLPRTPAATNVNPVITINGATPPRNGTAQKPSAASSVVASQPSFVELPATGDDTTAHDQLLAELSLADYDINQSPEGDMVEMLPMAVPDANLPSRMDDIYTQIRALMLSQDALRTQKANDMREALATILKSCNMRLGGVEDSMGRWTQRKMDDARLRLTDALERLDREDKRKKDVEREMQREQRNARMTDKHREDMYRQEKGRRERVDISDEQQRAEFRESERKIRELVEKEELQAEKLRKASFSRPARDEGRGGPTGDRNHVRDSRKTTSKGKERAVGEDHGTCSRQARAVRHSTDEAHAQGGQGSSRIARWVEDQRRMSMSSLAESAVDSGKKVRGNDTNNADLHDGRGIGGRAEARRMDQASRSLARGAHIEGGYSDYERIASAAAAAAAAGVQAAFRYNEQGYESQESPARAAPRREVPGTVSFSMPGLGTETVQPVRHTIRRKPSGGVPVQFHNPAEADYTPPEGYIGYDDDAYEDPNDGAAAAAEPLRRGSVAPHMNFGGHKYDFQNDPGRFKEHNDSLAREFIVGEPVPDRVARFERERRHSRRD</sequence>
<feature type="compositionally biased region" description="Basic and acidic residues" evidence="3">
    <location>
        <begin position="1536"/>
        <end position="1548"/>
    </location>
</feature>
<feature type="compositionally biased region" description="Acidic residues" evidence="3">
    <location>
        <begin position="1665"/>
        <end position="1674"/>
    </location>
</feature>
<evidence type="ECO:0000256" key="2">
    <source>
        <dbReference type="SAM" id="Coils"/>
    </source>
</evidence>
<dbReference type="EMBL" id="QEAQ01000021">
    <property type="protein sequence ID" value="TPX59823.1"/>
    <property type="molecule type" value="Genomic_DNA"/>
</dbReference>
<proteinExistence type="predicted"/>
<dbReference type="GO" id="GO:0043328">
    <property type="term" value="P:protein transport to vacuole involved in ubiquitin-dependent protein catabolic process via the multivesicular body sorting pathway"/>
    <property type="evidence" value="ECO:0007669"/>
    <property type="project" value="TreeGrafter"/>
</dbReference>
<dbReference type="GO" id="GO:0005768">
    <property type="term" value="C:endosome"/>
    <property type="evidence" value="ECO:0007669"/>
    <property type="project" value="TreeGrafter"/>
</dbReference>
<feature type="coiled-coil region" evidence="2">
    <location>
        <begin position="790"/>
        <end position="817"/>
    </location>
</feature>
<feature type="region of interest" description="Disordered" evidence="3">
    <location>
        <begin position="958"/>
        <end position="984"/>
    </location>
</feature>
<evidence type="ECO:0000313" key="5">
    <source>
        <dbReference type="EMBL" id="TPX59823.1"/>
    </source>
</evidence>
<feature type="region of interest" description="Disordered" evidence="3">
    <location>
        <begin position="1136"/>
        <end position="1159"/>
    </location>
</feature>
<feature type="compositionally biased region" description="Basic and acidic residues" evidence="3">
    <location>
        <begin position="1438"/>
        <end position="1475"/>
    </location>
</feature>
<comment type="caution">
    <text evidence="5">The sequence shown here is derived from an EMBL/GenBank/DDBJ whole genome shotgun (WGS) entry which is preliminary data.</text>
</comment>
<gene>
    <name evidence="5" type="ORF">PhCBS80983_g02237</name>
</gene>
<dbReference type="Pfam" id="PF03097">
    <property type="entry name" value="BRO1"/>
    <property type="match status" value="1"/>
</dbReference>
<dbReference type="STRING" id="109895.A0A507E6X1"/>
<dbReference type="Gene3D" id="1.25.40.280">
    <property type="entry name" value="alix/aip1 like domains"/>
    <property type="match status" value="1"/>
</dbReference>
<keyword evidence="6" id="KW-1185">Reference proteome</keyword>
<feature type="domain" description="BRO1" evidence="4">
    <location>
        <begin position="95"/>
        <end position="638"/>
    </location>
</feature>
<feature type="region of interest" description="Disordered" evidence="3">
    <location>
        <begin position="917"/>
        <end position="938"/>
    </location>
</feature>
<keyword evidence="2" id="KW-0175">Coiled coil</keyword>
<feature type="region of interest" description="Disordered" evidence="3">
    <location>
        <begin position="122"/>
        <end position="158"/>
    </location>
</feature>
<feature type="region of interest" description="Disordered" evidence="3">
    <location>
        <begin position="1360"/>
        <end position="1411"/>
    </location>
</feature>
<reference evidence="5 6" key="1">
    <citation type="journal article" date="2019" name="Sci. Rep.">
        <title>Comparative genomics of chytrid fungi reveal insights into the obligate biotrophic and pathogenic lifestyle of Synchytrium endobioticum.</title>
        <authorList>
            <person name="van de Vossenberg B.T.L.H."/>
            <person name="Warris S."/>
            <person name="Nguyen H.D.T."/>
            <person name="van Gent-Pelzer M.P.E."/>
            <person name="Joly D.L."/>
            <person name="van de Geest H.C."/>
            <person name="Bonants P.J.M."/>
            <person name="Smith D.S."/>
            <person name="Levesque C.A."/>
            <person name="van der Lee T.A.J."/>
        </authorList>
    </citation>
    <scope>NUCLEOTIDE SEQUENCE [LARGE SCALE GENOMIC DNA]</scope>
    <source>
        <strain evidence="5 6">CBS 809.83</strain>
    </source>
</reference>
<accession>A0A507E6X1</accession>
<protein>
    <recommendedName>
        <fullName evidence="1">BRO domain-containing protein 1</fullName>
    </recommendedName>
</protein>
<dbReference type="PANTHER" id="PTHR23030:SF30">
    <property type="entry name" value="TYROSINE-PROTEIN PHOSPHATASE NON-RECEPTOR TYPE 23"/>
    <property type="match status" value="1"/>
</dbReference>
<name>A0A507E6X1_9FUNG</name>
<feature type="compositionally biased region" description="Basic and acidic residues" evidence="3">
    <location>
        <begin position="122"/>
        <end position="134"/>
    </location>
</feature>